<evidence type="ECO:0000313" key="10">
    <source>
        <dbReference type="Proteomes" id="UP000054771"/>
    </source>
</evidence>
<keyword evidence="10" id="KW-1185">Reference proteome</keyword>
<name>A0A0U5GC67_ASPCI</name>
<feature type="transmembrane region" description="Helical" evidence="7">
    <location>
        <begin position="132"/>
        <end position="153"/>
    </location>
</feature>
<keyword evidence="3 7" id="KW-1133">Transmembrane helix</keyword>
<feature type="compositionally biased region" description="Polar residues" evidence="6">
    <location>
        <begin position="367"/>
        <end position="380"/>
    </location>
</feature>
<dbReference type="InterPro" id="IPR049326">
    <property type="entry name" value="Rhodopsin_dom_fungi"/>
</dbReference>
<feature type="domain" description="Rhodopsin" evidence="8">
    <location>
        <begin position="35"/>
        <end position="280"/>
    </location>
</feature>
<feature type="transmembrane region" description="Helical" evidence="7">
    <location>
        <begin position="51"/>
        <end position="71"/>
    </location>
</feature>
<proteinExistence type="inferred from homology"/>
<feature type="transmembrane region" description="Helical" evidence="7">
    <location>
        <begin position="254"/>
        <end position="275"/>
    </location>
</feature>
<feature type="transmembrane region" description="Helical" evidence="7">
    <location>
        <begin position="20"/>
        <end position="39"/>
    </location>
</feature>
<evidence type="ECO:0000256" key="5">
    <source>
        <dbReference type="ARBA" id="ARBA00038359"/>
    </source>
</evidence>
<evidence type="ECO:0000256" key="4">
    <source>
        <dbReference type="ARBA" id="ARBA00023136"/>
    </source>
</evidence>
<feature type="transmembrane region" description="Helical" evidence="7">
    <location>
        <begin position="173"/>
        <end position="200"/>
    </location>
</feature>
<sequence>MSSSSSSSSSIETLQPQLVALNFAFPALATIAVLLRIYIRVWTRTFALDDWLMCFAGTLYWAETATAYKVIKYNWMGYHVWDIPAPNPNGTLAWKYSYATEILYNPILSVVKFSILFFLLRLTGQKIAVKRAIWVIMGLNTIVMVTTLFLTVFRCVPIASHWNPLAYPNAKCLIFADFVTGTACATLFTDVLVLILPTWIVYNLRMAQKQKLMLIGILSLGLVGIIAGVVRIILLDIYDRKLAAGKLYDYNYNVYFSLSTIEIGLVIVAACAPSFKPLVAKILPKFFSSRDRNGPSYSYNRGASGRMYDLDNLSRGRRTHGEGNHTQVQTTNDDRDSTGLAAAKAGIMLTTETEVKWQEDDIRQASGRGSSTESLVQPRK</sequence>
<dbReference type="OrthoDB" id="5329176at2759"/>
<dbReference type="PANTHER" id="PTHR33048:SF108">
    <property type="entry name" value="INTEGRAL MEMBRANE PROTEIN"/>
    <property type="match status" value="1"/>
</dbReference>
<feature type="transmembrane region" description="Helical" evidence="7">
    <location>
        <begin position="212"/>
        <end position="234"/>
    </location>
</feature>
<evidence type="ECO:0000256" key="3">
    <source>
        <dbReference type="ARBA" id="ARBA00022989"/>
    </source>
</evidence>
<evidence type="ECO:0000313" key="9">
    <source>
        <dbReference type="EMBL" id="CEL09323.1"/>
    </source>
</evidence>
<dbReference type="AlphaFoldDB" id="A0A0U5GC67"/>
<dbReference type="OMA" id="ADDWVIC"/>
<accession>A0A0U5GC67</accession>
<gene>
    <name evidence="9" type="ORF">ASPCAL12461</name>
</gene>
<dbReference type="STRING" id="454130.A0A0U5GC67"/>
<reference evidence="10" key="1">
    <citation type="journal article" date="2016" name="Genome Announc.">
        <title>Draft genome sequences of fungus Aspergillus calidoustus.</title>
        <authorList>
            <person name="Horn F."/>
            <person name="Linde J."/>
            <person name="Mattern D.J."/>
            <person name="Walther G."/>
            <person name="Guthke R."/>
            <person name="Scherlach K."/>
            <person name="Martin K."/>
            <person name="Brakhage A.A."/>
            <person name="Petzke L."/>
            <person name="Valiante V."/>
        </authorList>
    </citation>
    <scope>NUCLEOTIDE SEQUENCE [LARGE SCALE GENOMIC DNA]</scope>
    <source>
        <strain evidence="10">SF006504</strain>
    </source>
</reference>
<evidence type="ECO:0000256" key="6">
    <source>
        <dbReference type="SAM" id="MobiDB-lite"/>
    </source>
</evidence>
<dbReference type="Proteomes" id="UP000054771">
    <property type="component" value="Unassembled WGS sequence"/>
</dbReference>
<feature type="compositionally biased region" description="Basic and acidic residues" evidence="6">
    <location>
        <begin position="311"/>
        <end position="323"/>
    </location>
</feature>
<dbReference type="Pfam" id="PF20684">
    <property type="entry name" value="Fung_rhodopsin"/>
    <property type="match status" value="1"/>
</dbReference>
<dbReference type="PANTHER" id="PTHR33048">
    <property type="entry name" value="PTH11-LIKE INTEGRAL MEMBRANE PROTEIN (AFU_ORTHOLOGUE AFUA_5G11245)"/>
    <property type="match status" value="1"/>
</dbReference>
<dbReference type="GO" id="GO:0016020">
    <property type="term" value="C:membrane"/>
    <property type="evidence" value="ECO:0007669"/>
    <property type="project" value="UniProtKB-SubCell"/>
</dbReference>
<comment type="subcellular location">
    <subcellularLocation>
        <location evidence="1">Membrane</location>
        <topology evidence="1">Multi-pass membrane protein</topology>
    </subcellularLocation>
</comment>
<keyword evidence="4 7" id="KW-0472">Membrane</keyword>
<evidence type="ECO:0000256" key="7">
    <source>
        <dbReference type="SAM" id="Phobius"/>
    </source>
</evidence>
<protein>
    <recommendedName>
        <fullName evidence="8">Rhodopsin domain-containing protein</fullName>
    </recommendedName>
</protein>
<keyword evidence="2 7" id="KW-0812">Transmembrane</keyword>
<comment type="similarity">
    <text evidence="5">Belongs to the SAT4 family.</text>
</comment>
<feature type="region of interest" description="Disordered" evidence="6">
    <location>
        <begin position="311"/>
        <end position="337"/>
    </location>
</feature>
<evidence type="ECO:0000259" key="8">
    <source>
        <dbReference type="Pfam" id="PF20684"/>
    </source>
</evidence>
<dbReference type="InterPro" id="IPR052337">
    <property type="entry name" value="SAT4-like"/>
</dbReference>
<feature type="transmembrane region" description="Helical" evidence="7">
    <location>
        <begin position="102"/>
        <end position="120"/>
    </location>
</feature>
<organism evidence="9 10">
    <name type="scientific">Aspergillus calidoustus</name>
    <dbReference type="NCBI Taxonomy" id="454130"/>
    <lineage>
        <taxon>Eukaryota</taxon>
        <taxon>Fungi</taxon>
        <taxon>Dikarya</taxon>
        <taxon>Ascomycota</taxon>
        <taxon>Pezizomycotina</taxon>
        <taxon>Eurotiomycetes</taxon>
        <taxon>Eurotiomycetidae</taxon>
        <taxon>Eurotiales</taxon>
        <taxon>Aspergillaceae</taxon>
        <taxon>Aspergillus</taxon>
        <taxon>Aspergillus subgen. Nidulantes</taxon>
    </lineage>
</organism>
<feature type="region of interest" description="Disordered" evidence="6">
    <location>
        <begin position="358"/>
        <end position="380"/>
    </location>
</feature>
<evidence type="ECO:0000256" key="1">
    <source>
        <dbReference type="ARBA" id="ARBA00004141"/>
    </source>
</evidence>
<evidence type="ECO:0000256" key="2">
    <source>
        <dbReference type="ARBA" id="ARBA00022692"/>
    </source>
</evidence>
<dbReference type="EMBL" id="CDMC01000013">
    <property type="protein sequence ID" value="CEL09323.1"/>
    <property type="molecule type" value="Genomic_DNA"/>
</dbReference>